<evidence type="ECO:0000313" key="3">
    <source>
        <dbReference type="Proteomes" id="UP000692954"/>
    </source>
</evidence>
<dbReference type="EMBL" id="CAJJDN010000112">
    <property type="protein sequence ID" value="CAD8117014.1"/>
    <property type="molecule type" value="Genomic_DNA"/>
</dbReference>
<dbReference type="AlphaFoldDB" id="A0A8S1QPC1"/>
<dbReference type="Proteomes" id="UP000692954">
    <property type="component" value="Unassembled WGS sequence"/>
</dbReference>
<organism evidence="2 3">
    <name type="scientific">Paramecium sonneborni</name>
    <dbReference type="NCBI Taxonomy" id="65129"/>
    <lineage>
        <taxon>Eukaryota</taxon>
        <taxon>Sar</taxon>
        <taxon>Alveolata</taxon>
        <taxon>Ciliophora</taxon>
        <taxon>Intramacronucleata</taxon>
        <taxon>Oligohymenophorea</taxon>
        <taxon>Peniculida</taxon>
        <taxon>Parameciidae</taxon>
        <taxon>Paramecium</taxon>
    </lineage>
</organism>
<gene>
    <name evidence="2" type="ORF">PSON_ATCC_30995.1.T1120166</name>
</gene>
<accession>A0A8S1QPC1</accession>
<comment type="caution">
    <text evidence="2">The sequence shown here is derived from an EMBL/GenBank/DDBJ whole genome shotgun (WGS) entry which is preliminary data.</text>
</comment>
<evidence type="ECO:0000256" key="1">
    <source>
        <dbReference type="SAM" id="Phobius"/>
    </source>
</evidence>
<name>A0A8S1QPC1_9CILI</name>
<reference evidence="2" key="1">
    <citation type="submission" date="2021-01" db="EMBL/GenBank/DDBJ databases">
        <authorList>
            <consortium name="Genoscope - CEA"/>
            <person name="William W."/>
        </authorList>
    </citation>
    <scope>NUCLEOTIDE SEQUENCE</scope>
</reference>
<keyword evidence="1" id="KW-0472">Membrane</keyword>
<feature type="transmembrane region" description="Helical" evidence="1">
    <location>
        <begin position="26"/>
        <end position="47"/>
    </location>
</feature>
<sequence>MNLEDTLMNDCLKIIQEDFLHSALKYLYILMKNSVNLTSIFYSKLIIRIRYIKSRKRKINIRITLQQEILIQNKIQNFSFIKSEFQSVQKNNLFQSILNLLLSYYLDGRNKTIRSLESSELRLKLLQIYPIQNKESLKLVIYSDNKTLKLISMR</sequence>
<keyword evidence="1" id="KW-0812">Transmembrane</keyword>
<protein>
    <submittedName>
        <fullName evidence="2">Uncharacterized protein</fullName>
    </submittedName>
</protein>
<keyword evidence="1" id="KW-1133">Transmembrane helix</keyword>
<keyword evidence="3" id="KW-1185">Reference proteome</keyword>
<proteinExistence type="predicted"/>
<evidence type="ECO:0000313" key="2">
    <source>
        <dbReference type="EMBL" id="CAD8117014.1"/>
    </source>
</evidence>